<feature type="domain" description="Myotubularin phosphatase" evidence="3">
    <location>
        <begin position="300"/>
        <end position="374"/>
    </location>
</feature>
<organism evidence="4 5">
    <name type="scientific">Henosepilachna vigintioctopunctata</name>
    <dbReference type="NCBI Taxonomy" id="420089"/>
    <lineage>
        <taxon>Eukaryota</taxon>
        <taxon>Metazoa</taxon>
        <taxon>Ecdysozoa</taxon>
        <taxon>Arthropoda</taxon>
        <taxon>Hexapoda</taxon>
        <taxon>Insecta</taxon>
        <taxon>Pterygota</taxon>
        <taxon>Neoptera</taxon>
        <taxon>Endopterygota</taxon>
        <taxon>Coleoptera</taxon>
        <taxon>Polyphaga</taxon>
        <taxon>Cucujiformia</taxon>
        <taxon>Coccinelloidea</taxon>
        <taxon>Coccinellidae</taxon>
        <taxon>Epilachninae</taxon>
        <taxon>Epilachnini</taxon>
        <taxon>Henosepilachna</taxon>
    </lineage>
</organism>
<evidence type="ECO:0000256" key="2">
    <source>
        <dbReference type="SAM" id="MobiDB-lite"/>
    </source>
</evidence>
<proteinExistence type="inferred from homology"/>
<dbReference type="Pfam" id="PF06602">
    <property type="entry name" value="Myotub-related"/>
    <property type="match status" value="1"/>
</dbReference>
<dbReference type="AlphaFoldDB" id="A0AAW1V531"/>
<feature type="region of interest" description="Disordered" evidence="2">
    <location>
        <begin position="425"/>
        <end position="446"/>
    </location>
</feature>
<keyword evidence="5" id="KW-1185">Reference proteome</keyword>
<feature type="region of interest" description="Disordered" evidence="2">
    <location>
        <begin position="486"/>
        <end position="541"/>
    </location>
</feature>
<evidence type="ECO:0000259" key="3">
    <source>
        <dbReference type="Pfam" id="PF06602"/>
    </source>
</evidence>
<comment type="caution">
    <text evidence="4">The sequence shown here is derived from an EMBL/GenBank/DDBJ whole genome shotgun (WGS) entry which is preliminary data.</text>
</comment>
<sequence>MSISPSSINHNDVKALCKYFKKNSYSVPNETPEAKEALDRCKALLELDYNVVEINNAGGVLCAHYPSRILICENELPYPGSSPIRNEALHLDTEADVNQLRNQILKARKGRCRARFPVPVILFRGKNICRSGTIAHYAEIYGRATVEAVNSYIYGTSEDDFDDRGDEDQFNDEQALDLESTVRNNDIQLLRMYSVNTIFDLMVEHKKVKYGVYVTSSEKADTENRYSDFNVINIPYPGCEFFKEFYHHGKQGRNLVFDWDQRMVDKTLSLPTVDNFKDLEIEWGSYKTWDIIDLTTNYLAFVLRYIQQSKDGVLIHCISGWDRTPLFISLIRVSLWADGLIHKSLNPTQMLYFTIAYDWMLFGHNLKNRIEKFEEIFFFGFYMLKHIMPEKCSIKCFYRGNDDPSPQVSPKKVISADNGNTEFMDDDLLGSNASQSSSSTNLFNEPAGGVILEQRESETEMNVESDIFDNENGDFCGYAPLLLDDNSDMVMPDSQSSNESNGNLPAEKQYSDNDVNNSPSPSRKSSPVPISGSLTGKDSDASNSSWTFVSVSGSVHSNDEFTSLRERVSLNRFKRLSKVRNDFIKAYYHAAIVPYTDGSSSISQVVNHFAEKVGWL</sequence>
<name>A0AAW1V531_9CUCU</name>
<feature type="compositionally biased region" description="Low complexity" evidence="2">
    <location>
        <begin position="512"/>
        <end position="531"/>
    </location>
</feature>
<dbReference type="EMBL" id="JARQZJ010000125">
    <property type="protein sequence ID" value="KAK9890359.1"/>
    <property type="molecule type" value="Genomic_DNA"/>
</dbReference>
<dbReference type="InterPro" id="IPR029021">
    <property type="entry name" value="Prot-tyrosine_phosphatase-like"/>
</dbReference>
<feature type="compositionally biased region" description="Polar residues" evidence="2">
    <location>
        <begin position="493"/>
        <end position="503"/>
    </location>
</feature>
<dbReference type="InterPro" id="IPR010569">
    <property type="entry name" value="Myotubularin-like_Pase_dom"/>
</dbReference>
<dbReference type="InterPro" id="IPR016130">
    <property type="entry name" value="Tyr_Pase_AS"/>
</dbReference>
<gene>
    <name evidence="4" type="ORF">WA026_010454</name>
</gene>
<protein>
    <recommendedName>
        <fullName evidence="3">Myotubularin phosphatase domain-containing protein</fullName>
    </recommendedName>
</protein>
<dbReference type="GO" id="GO:0004438">
    <property type="term" value="F:phosphatidylinositol-3-phosphate phosphatase activity"/>
    <property type="evidence" value="ECO:0007669"/>
    <property type="project" value="InterPro"/>
</dbReference>
<feature type="compositionally biased region" description="Polar residues" evidence="2">
    <location>
        <begin position="532"/>
        <end position="541"/>
    </location>
</feature>
<accession>A0AAW1V531</accession>
<dbReference type="Gene3D" id="3.90.190.10">
    <property type="entry name" value="Protein tyrosine phosphatase superfamily"/>
    <property type="match status" value="1"/>
</dbReference>
<dbReference type="InterPro" id="IPR039802">
    <property type="entry name" value="MTMR14"/>
</dbReference>
<dbReference type="PANTHER" id="PTHR13524:SF2">
    <property type="entry name" value="MYOTUBULARIN-RELATED PROTEIN 14"/>
    <property type="match status" value="1"/>
</dbReference>
<comment type="similarity">
    <text evidence="1">Belongs to the protein-tyrosine phosphatase family. Non-receptor class myotubularin subfamily.</text>
</comment>
<evidence type="ECO:0000313" key="5">
    <source>
        <dbReference type="Proteomes" id="UP001431783"/>
    </source>
</evidence>
<reference evidence="4 5" key="1">
    <citation type="submission" date="2023-03" db="EMBL/GenBank/DDBJ databases">
        <title>Genome insight into feeding habits of ladybird beetles.</title>
        <authorList>
            <person name="Li H.-S."/>
            <person name="Huang Y.-H."/>
            <person name="Pang H."/>
        </authorList>
    </citation>
    <scope>NUCLEOTIDE SEQUENCE [LARGE SCALE GENOMIC DNA]</scope>
    <source>
        <strain evidence="4">SYSU_2023b</strain>
        <tissue evidence="4">Whole body</tissue>
    </source>
</reference>
<evidence type="ECO:0000313" key="4">
    <source>
        <dbReference type="EMBL" id="KAK9890359.1"/>
    </source>
</evidence>
<dbReference type="PANTHER" id="PTHR13524">
    <property type="entry name" value="MYOTUBULARIN-RELATED"/>
    <property type="match status" value="1"/>
</dbReference>
<evidence type="ECO:0000256" key="1">
    <source>
        <dbReference type="ARBA" id="ARBA00007471"/>
    </source>
</evidence>
<dbReference type="Proteomes" id="UP001431783">
    <property type="component" value="Unassembled WGS sequence"/>
</dbReference>
<dbReference type="SUPFAM" id="SSF52799">
    <property type="entry name" value="(Phosphotyrosine protein) phosphatases II"/>
    <property type="match status" value="1"/>
</dbReference>
<dbReference type="PROSITE" id="PS00383">
    <property type="entry name" value="TYR_PHOSPHATASE_1"/>
    <property type="match status" value="1"/>
</dbReference>